<proteinExistence type="predicted"/>
<dbReference type="EMBL" id="CAEZST010000003">
    <property type="protein sequence ID" value="CAB4541146.1"/>
    <property type="molecule type" value="Genomic_DNA"/>
</dbReference>
<dbReference type="SUPFAM" id="SSF53067">
    <property type="entry name" value="Actin-like ATPase domain"/>
    <property type="match status" value="1"/>
</dbReference>
<dbReference type="Gene3D" id="3.30.420.40">
    <property type="match status" value="2"/>
</dbReference>
<gene>
    <name evidence="2" type="ORF">UFOPK1503_00258</name>
    <name evidence="3" type="ORF">UFOPK1693_01134</name>
</gene>
<reference evidence="3" key="1">
    <citation type="submission" date="2020-05" db="EMBL/GenBank/DDBJ databases">
        <authorList>
            <person name="Chiriac C."/>
            <person name="Salcher M."/>
            <person name="Ghai R."/>
            <person name="Kavagutti S V."/>
        </authorList>
    </citation>
    <scope>NUCLEOTIDE SEQUENCE</scope>
</reference>
<dbReference type="GO" id="GO:0005829">
    <property type="term" value="C:cytosol"/>
    <property type="evidence" value="ECO:0007669"/>
    <property type="project" value="TreeGrafter"/>
</dbReference>
<sequence length="193" mass="20123">MILSIDSSHGTSAAVFSNDCLSFVSFDDPFGHAESIGLAIEKALSEAQVSVEQLTSVAVGRGPAPYTGLRVGMAAATALSKARSLPLLGVITLDAIAYAAGEKDLLVVTDAKRKELFAATYKAGKRLQGPMLLTVNALGSYPGFDLIEQRCNAKLIGSYAQMALQSGIDLNELSALYLRSPDVTPSAGKKVSG</sequence>
<feature type="domain" description="Gcp-like" evidence="1">
    <location>
        <begin position="32"/>
        <end position="150"/>
    </location>
</feature>
<dbReference type="EMBL" id="CAEZTO010000037">
    <property type="protein sequence ID" value="CAB4578009.1"/>
    <property type="molecule type" value="Genomic_DNA"/>
</dbReference>
<dbReference type="AlphaFoldDB" id="A0A6J6ERF9"/>
<dbReference type="PANTHER" id="PTHR11735:SF11">
    <property type="entry name" value="TRNA THREONYLCARBAMOYLADENOSINE BIOSYNTHESIS PROTEIN TSAB"/>
    <property type="match status" value="1"/>
</dbReference>
<dbReference type="NCBIfam" id="TIGR03725">
    <property type="entry name" value="T6A_YeaZ"/>
    <property type="match status" value="1"/>
</dbReference>
<evidence type="ECO:0000313" key="3">
    <source>
        <dbReference type="EMBL" id="CAB4578009.1"/>
    </source>
</evidence>
<accession>A0A6J6ERF9</accession>
<dbReference type="InterPro" id="IPR043129">
    <property type="entry name" value="ATPase_NBD"/>
</dbReference>
<dbReference type="PANTHER" id="PTHR11735">
    <property type="entry name" value="TRNA N6-ADENOSINE THREONYLCARBAMOYLTRANSFERASE"/>
    <property type="match status" value="1"/>
</dbReference>
<protein>
    <submittedName>
        <fullName evidence="3">Unannotated protein</fullName>
    </submittedName>
</protein>
<dbReference type="InterPro" id="IPR000905">
    <property type="entry name" value="Gcp-like_dom"/>
</dbReference>
<evidence type="ECO:0000313" key="2">
    <source>
        <dbReference type="EMBL" id="CAB4541146.1"/>
    </source>
</evidence>
<name>A0A6J6ERF9_9ZZZZ</name>
<organism evidence="3">
    <name type="scientific">freshwater metagenome</name>
    <dbReference type="NCBI Taxonomy" id="449393"/>
    <lineage>
        <taxon>unclassified sequences</taxon>
        <taxon>metagenomes</taxon>
        <taxon>ecological metagenomes</taxon>
    </lineage>
</organism>
<evidence type="ECO:0000259" key="1">
    <source>
        <dbReference type="Pfam" id="PF00814"/>
    </source>
</evidence>
<dbReference type="GO" id="GO:0002949">
    <property type="term" value="P:tRNA threonylcarbamoyladenosine modification"/>
    <property type="evidence" value="ECO:0007669"/>
    <property type="project" value="InterPro"/>
</dbReference>
<dbReference type="Pfam" id="PF00814">
    <property type="entry name" value="TsaD"/>
    <property type="match status" value="1"/>
</dbReference>
<dbReference type="InterPro" id="IPR022496">
    <property type="entry name" value="T6A_TsaB"/>
</dbReference>